<evidence type="ECO:0000313" key="2">
    <source>
        <dbReference type="Proteomes" id="UP000887013"/>
    </source>
</evidence>
<gene>
    <name evidence="1" type="ORF">NPIL_276741</name>
</gene>
<accession>A0A8X6N723</accession>
<sequence>MNGEVIQDATHTPYVRGVFHVSELRFWSCNRKEHLQSACTTVKSADYSRKYWLVRRKPPFPANAFKEKFRVSGLWRKSKDTAHGNADALFRRPYPDICKHVS</sequence>
<keyword evidence="2" id="KW-1185">Reference proteome</keyword>
<dbReference type="EMBL" id="BMAW01054648">
    <property type="protein sequence ID" value="GFS97322.1"/>
    <property type="molecule type" value="Genomic_DNA"/>
</dbReference>
<dbReference type="Proteomes" id="UP000887013">
    <property type="component" value="Unassembled WGS sequence"/>
</dbReference>
<evidence type="ECO:0000313" key="1">
    <source>
        <dbReference type="EMBL" id="GFS97322.1"/>
    </source>
</evidence>
<protein>
    <submittedName>
        <fullName evidence="1">Uncharacterized protein</fullName>
    </submittedName>
</protein>
<name>A0A8X6N723_NEPPI</name>
<comment type="caution">
    <text evidence="1">The sequence shown here is derived from an EMBL/GenBank/DDBJ whole genome shotgun (WGS) entry which is preliminary data.</text>
</comment>
<dbReference type="AlphaFoldDB" id="A0A8X6N723"/>
<reference evidence="1" key="1">
    <citation type="submission" date="2020-08" db="EMBL/GenBank/DDBJ databases">
        <title>Multicomponent nature underlies the extraordinary mechanical properties of spider dragline silk.</title>
        <authorList>
            <person name="Kono N."/>
            <person name="Nakamura H."/>
            <person name="Mori M."/>
            <person name="Yoshida Y."/>
            <person name="Ohtoshi R."/>
            <person name="Malay A.D."/>
            <person name="Moran D.A.P."/>
            <person name="Tomita M."/>
            <person name="Numata K."/>
            <person name="Arakawa K."/>
        </authorList>
    </citation>
    <scope>NUCLEOTIDE SEQUENCE</scope>
</reference>
<organism evidence="1 2">
    <name type="scientific">Nephila pilipes</name>
    <name type="common">Giant wood spider</name>
    <name type="synonym">Nephila maculata</name>
    <dbReference type="NCBI Taxonomy" id="299642"/>
    <lineage>
        <taxon>Eukaryota</taxon>
        <taxon>Metazoa</taxon>
        <taxon>Ecdysozoa</taxon>
        <taxon>Arthropoda</taxon>
        <taxon>Chelicerata</taxon>
        <taxon>Arachnida</taxon>
        <taxon>Araneae</taxon>
        <taxon>Araneomorphae</taxon>
        <taxon>Entelegynae</taxon>
        <taxon>Araneoidea</taxon>
        <taxon>Nephilidae</taxon>
        <taxon>Nephila</taxon>
    </lineage>
</organism>
<proteinExistence type="predicted"/>